<accession>A0A1H8Q2C9</accession>
<dbReference type="EMBL" id="FOEF01000001">
    <property type="protein sequence ID" value="SEO48236.1"/>
    <property type="molecule type" value="Genomic_DNA"/>
</dbReference>
<organism evidence="1 2">
    <name type="scientific">Amycolatopsis saalfeldensis</name>
    <dbReference type="NCBI Taxonomy" id="394193"/>
    <lineage>
        <taxon>Bacteria</taxon>
        <taxon>Bacillati</taxon>
        <taxon>Actinomycetota</taxon>
        <taxon>Actinomycetes</taxon>
        <taxon>Pseudonocardiales</taxon>
        <taxon>Pseudonocardiaceae</taxon>
        <taxon>Amycolatopsis</taxon>
    </lineage>
</organism>
<dbReference type="InterPro" id="IPR024524">
    <property type="entry name" value="DUF3800"/>
</dbReference>
<dbReference type="AlphaFoldDB" id="A0A1H8Q2C9"/>
<dbReference type="Pfam" id="PF12686">
    <property type="entry name" value="DUF3800"/>
    <property type="match status" value="1"/>
</dbReference>
<reference evidence="1 2" key="1">
    <citation type="submission" date="2016-10" db="EMBL/GenBank/DDBJ databases">
        <authorList>
            <person name="de Groot N.N."/>
        </authorList>
    </citation>
    <scope>NUCLEOTIDE SEQUENCE [LARGE SCALE GENOMIC DNA]</scope>
    <source>
        <strain evidence="1 2">DSM 44993</strain>
    </source>
</reference>
<evidence type="ECO:0008006" key="3">
    <source>
        <dbReference type="Google" id="ProtNLM"/>
    </source>
</evidence>
<sequence length="303" mass="33073">MRPRRVPAGDVAEIACDESGSEGENLIGANTDVFAHAGVRLTVAEAAGCVAELRERIRSPALEYKANHLLRGKNRAALVWLLGPSGPLPGDASVLLADKALFVAGKVVDLLVDQVPYPECLNRRPDARALALHREGARTEGWTEFLRSFTDLLRTSPRHEGTSPAEFFARAGRFARARPHIEELRAQLLANPKLVPPLDPLMPALVDTVAHWRPTTIVHDEQQSLTPERLDLLLGPGRDLRFVDSRADPRVQVADFLAGVARRIAEDHLHGHADAELTGLLRPYVLPASVWAEDHALPRGPAG</sequence>
<evidence type="ECO:0000313" key="1">
    <source>
        <dbReference type="EMBL" id="SEO48236.1"/>
    </source>
</evidence>
<evidence type="ECO:0000313" key="2">
    <source>
        <dbReference type="Proteomes" id="UP000198582"/>
    </source>
</evidence>
<gene>
    <name evidence="1" type="ORF">SAMN04489732_101173</name>
</gene>
<dbReference type="RefSeq" id="WP_245787075.1">
    <property type="nucleotide sequence ID" value="NZ_FOEF01000001.1"/>
</dbReference>
<keyword evidence="2" id="KW-1185">Reference proteome</keyword>
<dbReference type="STRING" id="394193.SAMN04489732_101173"/>
<protein>
    <recommendedName>
        <fullName evidence="3">DUF3800 domain-containing protein</fullName>
    </recommendedName>
</protein>
<proteinExistence type="predicted"/>
<name>A0A1H8Q2C9_9PSEU</name>
<dbReference type="Proteomes" id="UP000198582">
    <property type="component" value="Unassembled WGS sequence"/>
</dbReference>